<dbReference type="Proteomes" id="UP000639772">
    <property type="component" value="Chromosome 1"/>
</dbReference>
<feature type="region of interest" description="Disordered" evidence="1">
    <location>
        <begin position="1"/>
        <end position="48"/>
    </location>
</feature>
<sequence length="163" mass="17591">MVASRDHSCPRCGHKRRRRSPLHRLASCPSPQAQPHPAKLLRSASVPTPSTATVLPEVNLRLAGASSSLPWAATSPVSFTNPCSPFSSAAPPAADIEAGTHKEDNKKVGFLILSKLERKEEAGKQEDKHEMSKKGAREMRIWGAEGVRITIKCSCGSVQEVAF</sequence>
<feature type="compositionally biased region" description="Basic residues" evidence="1">
    <location>
        <begin position="12"/>
        <end position="22"/>
    </location>
</feature>
<name>A0A835VK91_VANPL</name>
<evidence type="ECO:0000256" key="1">
    <source>
        <dbReference type="SAM" id="MobiDB-lite"/>
    </source>
</evidence>
<accession>A0A835VK91</accession>
<gene>
    <name evidence="2" type="ORF">HPP92_002069</name>
</gene>
<dbReference type="OrthoDB" id="10623155at2759"/>
<protein>
    <submittedName>
        <fullName evidence="2">Uncharacterized protein</fullName>
    </submittedName>
</protein>
<evidence type="ECO:0000313" key="3">
    <source>
        <dbReference type="Proteomes" id="UP000639772"/>
    </source>
</evidence>
<evidence type="ECO:0000313" key="2">
    <source>
        <dbReference type="EMBL" id="KAG0501997.1"/>
    </source>
</evidence>
<reference evidence="2 3" key="1">
    <citation type="journal article" date="2020" name="Nat. Food">
        <title>A phased Vanilla planifolia genome enables genetic improvement of flavour and production.</title>
        <authorList>
            <person name="Hasing T."/>
            <person name="Tang H."/>
            <person name="Brym M."/>
            <person name="Khazi F."/>
            <person name="Huang T."/>
            <person name="Chambers A.H."/>
        </authorList>
    </citation>
    <scope>NUCLEOTIDE SEQUENCE [LARGE SCALE GENOMIC DNA]</scope>
    <source>
        <tissue evidence="2">Leaf</tissue>
    </source>
</reference>
<dbReference type="EMBL" id="JADCNM010000001">
    <property type="protein sequence ID" value="KAG0501997.1"/>
    <property type="molecule type" value="Genomic_DNA"/>
</dbReference>
<proteinExistence type="predicted"/>
<organism evidence="2 3">
    <name type="scientific">Vanilla planifolia</name>
    <name type="common">Vanilla</name>
    <dbReference type="NCBI Taxonomy" id="51239"/>
    <lineage>
        <taxon>Eukaryota</taxon>
        <taxon>Viridiplantae</taxon>
        <taxon>Streptophyta</taxon>
        <taxon>Embryophyta</taxon>
        <taxon>Tracheophyta</taxon>
        <taxon>Spermatophyta</taxon>
        <taxon>Magnoliopsida</taxon>
        <taxon>Liliopsida</taxon>
        <taxon>Asparagales</taxon>
        <taxon>Orchidaceae</taxon>
        <taxon>Vanilloideae</taxon>
        <taxon>Vanilleae</taxon>
        <taxon>Vanilla</taxon>
    </lineage>
</organism>
<comment type="caution">
    <text evidence="2">The sequence shown here is derived from an EMBL/GenBank/DDBJ whole genome shotgun (WGS) entry which is preliminary data.</text>
</comment>
<dbReference type="AlphaFoldDB" id="A0A835VK91"/>